<keyword evidence="7 13" id="KW-0378">Hydrolase</keyword>
<comment type="caution">
    <text evidence="17">The sequence shown here is derived from an EMBL/GenBank/DDBJ whole genome shotgun (WGS) entry which is preliminary data.</text>
</comment>
<gene>
    <name evidence="17" type="ORF">OSB04_004354</name>
</gene>
<evidence type="ECO:0000256" key="2">
    <source>
        <dbReference type="ARBA" id="ARBA00001946"/>
    </source>
</evidence>
<dbReference type="GO" id="GO:0009738">
    <property type="term" value="P:abscisic acid-activated signaling pathway"/>
    <property type="evidence" value="ECO:0007669"/>
    <property type="project" value="UniProtKB-KW"/>
</dbReference>
<feature type="compositionally biased region" description="Basic and acidic residues" evidence="14">
    <location>
        <begin position="651"/>
        <end position="668"/>
    </location>
</feature>
<evidence type="ECO:0000313" key="18">
    <source>
        <dbReference type="Proteomes" id="UP001172457"/>
    </source>
</evidence>
<feature type="compositionally biased region" description="Basic and acidic residues" evidence="14">
    <location>
        <begin position="750"/>
        <end position="778"/>
    </location>
</feature>
<dbReference type="InterPro" id="IPR001932">
    <property type="entry name" value="PPM-type_phosphatase-like_dom"/>
</dbReference>
<keyword evidence="15" id="KW-0472">Membrane</keyword>
<proteinExistence type="inferred from homology"/>
<evidence type="ECO:0000256" key="15">
    <source>
        <dbReference type="SAM" id="Phobius"/>
    </source>
</evidence>
<evidence type="ECO:0000256" key="8">
    <source>
        <dbReference type="ARBA" id="ARBA00022842"/>
    </source>
</evidence>
<sequence length="1034" mass="112676">MEEMPPAVSVTFSLTNPISENSGLGNHVDFTRVKLFAETATLLSDPNLNGIKSLNGVVGGDIIVQESDADDVMSVGDEPVELVAMNASSGGLPIAVAIEGMENGQIVAELITIETENDERTLKASVVAAIAAEKNHGKGVRSVFELEYRPLFGSHSVCGKRPEMEDAVVCVPQFMQVPIKMFVADHVIDRVNPNLSDLTAHFFGVYDGHGGSKVANYCRERVHIALEEELKVVKQELLKGTTNDTVQIGWEKAFTKCFQKVDDEVGGKALTNPEPVAPETVGSTAVVALICSSHIIVANCGDSRAVLYRGKEAMALSNDHKPNREDEYARIEAAGGKVIQWNGHRVFGVLAMSRSIGESGDRYLKPWIIPEPEVTVTARAREDECLILASDGLWDVISNEEACEVARKRILIWHKKNGGNAAAERGNDGVDPAAQAAADYLSMLALQKGSNDNISVIVKVAVGDGDHGVGSVKNKPDLVDVLAKPKTNLSQPEFMEEDGEHEEETPPTSPFWLQTTTNRRRLSALFFNSGVFIVFLLLFALLSTLFIIPSLNQFSYHLSTPKTFIKKSLDSINFILVLIALAFGFLARNINNDEKLSLENGFDRSVPESSTGAPIMSPATSTNPQWYDFNDQPVNYVNGLRRQRASSSYPDLRELSPPPDHRDRRFSDDTHLHYYRNLESSRNYLRQRIRLEDNGYAGIPPPENGLYLPPPAPAPPQTAAVKKKAKRISYNVSGEDGEGSRRTVAGKIWSPEKESSEYTGRKRGDGERRRARSSEPRKISSPVIAPVPESSSPAAISPLTKKGFFTSFYHKKKKKPQRHRSVDNLHSLLNQSQPPPARLQPPPATAPAAPPPPPPPPSALHKKKIITFTPTSPAPPPPPPPRRRTVLRPPSAAVTRVAPFLTEKPRGPLTMMSGFLNAVDDSSSGGDSPMKNIPAPPPPPFKMPDWKFAVEGDFVRLLSSRSVSPSSDVEASPPPSAVAEVVAPPSSDVDDKADSFIARFRAELKLEKINSFSPNQNIGMSKLGPGPLQGPSDY</sequence>
<feature type="compositionally biased region" description="Low complexity" evidence="14">
    <location>
        <begin position="961"/>
        <end position="987"/>
    </location>
</feature>
<keyword evidence="15" id="KW-0812">Transmembrane</keyword>
<dbReference type="InterPro" id="IPR036457">
    <property type="entry name" value="PPM-type-like_dom_sf"/>
</dbReference>
<feature type="compositionally biased region" description="Basic residues" evidence="14">
    <location>
        <begin position="809"/>
        <end position="819"/>
    </location>
</feature>
<keyword evidence="6" id="KW-0479">Metal-binding</keyword>
<evidence type="ECO:0000256" key="12">
    <source>
        <dbReference type="ARBA" id="ARBA00048336"/>
    </source>
</evidence>
<dbReference type="Pfam" id="PF00481">
    <property type="entry name" value="PP2C"/>
    <property type="match status" value="1"/>
</dbReference>
<feature type="compositionally biased region" description="Acidic residues" evidence="14">
    <location>
        <begin position="494"/>
        <end position="505"/>
    </location>
</feature>
<dbReference type="FunFam" id="3.60.40.10:FF:000025">
    <property type="entry name" value="Protein phosphatase 2C 16"/>
    <property type="match status" value="1"/>
</dbReference>
<reference evidence="17" key="1">
    <citation type="submission" date="2023-03" db="EMBL/GenBank/DDBJ databases">
        <title>Chromosome-scale reference genome and RAD-based genetic map of yellow starthistle (Centaurea solstitialis) reveal putative structural variation and QTLs associated with invader traits.</title>
        <authorList>
            <person name="Reatini B."/>
            <person name="Cang F.A."/>
            <person name="Jiang Q."/>
            <person name="Mckibben M.T.W."/>
            <person name="Barker M.S."/>
            <person name="Rieseberg L.H."/>
            <person name="Dlugosch K.M."/>
        </authorList>
    </citation>
    <scope>NUCLEOTIDE SEQUENCE</scope>
    <source>
        <strain evidence="17">CAN-66</strain>
        <tissue evidence="17">Leaf</tissue>
    </source>
</reference>
<dbReference type="SUPFAM" id="SSF81606">
    <property type="entry name" value="PP2C-like"/>
    <property type="match status" value="1"/>
</dbReference>
<feature type="region of interest" description="Disordered" evidence="14">
    <location>
        <begin position="961"/>
        <end position="989"/>
    </location>
</feature>
<evidence type="ECO:0000256" key="1">
    <source>
        <dbReference type="ARBA" id="ARBA00001936"/>
    </source>
</evidence>
<dbReference type="PROSITE" id="PS51746">
    <property type="entry name" value="PPM_2"/>
    <property type="match status" value="1"/>
</dbReference>
<feature type="transmembrane region" description="Helical" evidence="15">
    <location>
        <begin position="525"/>
        <end position="548"/>
    </location>
</feature>
<dbReference type="Proteomes" id="UP001172457">
    <property type="component" value="Chromosome 1"/>
</dbReference>
<comment type="cofactor">
    <cofactor evidence="1">
        <name>Mn(2+)</name>
        <dbReference type="ChEBI" id="CHEBI:29035"/>
    </cofactor>
</comment>
<feature type="compositionally biased region" description="Pro residues" evidence="14">
    <location>
        <begin position="702"/>
        <end position="716"/>
    </location>
</feature>
<dbReference type="EMBL" id="JARYMX010000001">
    <property type="protein sequence ID" value="KAJ9568388.1"/>
    <property type="molecule type" value="Genomic_DNA"/>
</dbReference>
<dbReference type="AlphaFoldDB" id="A0AA38UDQ3"/>
<feature type="region of interest" description="Disordered" evidence="14">
    <location>
        <begin position="490"/>
        <end position="511"/>
    </location>
</feature>
<evidence type="ECO:0000256" key="4">
    <source>
        <dbReference type="ARBA" id="ARBA00013081"/>
    </source>
</evidence>
<dbReference type="InterPro" id="IPR000222">
    <property type="entry name" value="PP2C_BS"/>
</dbReference>
<evidence type="ECO:0000256" key="14">
    <source>
        <dbReference type="SAM" id="MobiDB-lite"/>
    </source>
</evidence>
<dbReference type="CDD" id="cd00143">
    <property type="entry name" value="PP2Cc"/>
    <property type="match status" value="1"/>
</dbReference>
<keyword evidence="10" id="KW-0464">Manganese</keyword>
<feature type="transmembrane region" description="Helical" evidence="15">
    <location>
        <begin position="569"/>
        <end position="587"/>
    </location>
</feature>
<dbReference type="Pfam" id="PF05553">
    <property type="entry name" value="DUF761"/>
    <property type="match status" value="1"/>
</dbReference>
<keyword evidence="18" id="KW-1185">Reference proteome</keyword>
<keyword evidence="5" id="KW-0938">Abscisic acid signaling pathway</keyword>
<feature type="compositionally biased region" description="Pro residues" evidence="14">
    <location>
        <begin position="833"/>
        <end position="858"/>
    </location>
</feature>
<keyword evidence="8" id="KW-0460">Magnesium</keyword>
<accession>A0AA38UDQ3</accession>
<comment type="catalytic activity">
    <reaction evidence="12">
        <text>O-phospho-L-threonyl-[protein] + H2O = L-threonyl-[protein] + phosphate</text>
        <dbReference type="Rhea" id="RHEA:47004"/>
        <dbReference type="Rhea" id="RHEA-COMP:11060"/>
        <dbReference type="Rhea" id="RHEA-COMP:11605"/>
        <dbReference type="ChEBI" id="CHEBI:15377"/>
        <dbReference type="ChEBI" id="CHEBI:30013"/>
        <dbReference type="ChEBI" id="CHEBI:43474"/>
        <dbReference type="ChEBI" id="CHEBI:61977"/>
        <dbReference type="EC" id="3.1.3.16"/>
    </reaction>
</comment>
<evidence type="ECO:0000259" key="16">
    <source>
        <dbReference type="PROSITE" id="PS51746"/>
    </source>
</evidence>
<comment type="similarity">
    <text evidence="3 13">Belongs to the PP2C family.</text>
</comment>
<keyword evidence="9 13" id="KW-0904">Protein phosphatase</keyword>
<evidence type="ECO:0000256" key="5">
    <source>
        <dbReference type="ARBA" id="ARBA00022682"/>
    </source>
</evidence>
<evidence type="ECO:0000313" key="17">
    <source>
        <dbReference type="EMBL" id="KAJ9568388.1"/>
    </source>
</evidence>
<dbReference type="Gene3D" id="3.60.40.10">
    <property type="entry name" value="PPM-type phosphatase domain"/>
    <property type="match status" value="1"/>
</dbReference>
<evidence type="ECO:0000256" key="7">
    <source>
        <dbReference type="ARBA" id="ARBA00022801"/>
    </source>
</evidence>
<organism evidence="17 18">
    <name type="scientific">Centaurea solstitialis</name>
    <name type="common">yellow star-thistle</name>
    <dbReference type="NCBI Taxonomy" id="347529"/>
    <lineage>
        <taxon>Eukaryota</taxon>
        <taxon>Viridiplantae</taxon>
        <taxon>Streptophyta</taxon>
        <taxon>Embryophyta</taxon>
        <taxon>Tracheophyta</taxon>
        <taxon>Spermatophyta</taxon>
        <taxon>Magnoliopsida</taxon>
        <taxon>eudicotyledons</taxon>
        <taxon>Gunneridae</taxon>
        <taxon>Pentapetalae</taxon>
        <taxon>asterids</taxon>
        <taxon>campanulids</taxon>
        <taxon>Asterales</taxon>
        <taxon>Asteraceae</taxon>
        <taxon>Carduoideae</taxon>
        <taxon>Cardueae</taxon>
        <taxon>Centaureinae</taxon>
        <taxon>Centaurea</taxon>
    </lineage>
</organism>
<dbReference type="GO" id="GO:0046872">
    <property type="term" value="F:metal ion binding"/>
    <property type="evidence" value="ECO:0007669"/>
    <property type="project" value="UniProtKB-KW"/>
</dbReference>
<feature type="domain" description="PPM-type phosphatase" evidence="16">
    <location>
        <begin position="151"/>
        <end position="461"/>
    </location>
</feature>
<evidence type="ECO:0000256" key="9">
    <source>
        <dbReference type="ARBA" id="ARBA00022912"/>
    </source>
</evidence>
<comment type="cofactor">
    <cofactor evidence="2">
        <name>Mg(2+)</name>
        <dbReference type="ChEBI" id="CHEBI:18420"/>
    </cofactor>
</comment>
<evidence type="ECO:0000256" key="10">
    <source>
        <dbReference type="ARBA" id="ARBA00023211"/>
    </source>
</evidence>
<feature type="region of interest" description="Disordered" evidence="14">
    <location>
        <begin position="702"/>
        <end position="939"/>
    </location>
</feature>
<name>A0AA38UDQ3_9ASTR</name>
<feature type="region of interest" description="Disordered" evidence="14">
    <location>
        <begin position="643"/>
        <end position="668"/>
    </location>
</feature>
<dbReference type="PROSITE" id="PS01032">
    <property type="entry name" value="PPM_1"/>
    <property type="match status" value="1"/>
</dbReference>
<dbReference type="PANTHER" id="PTHR47992">
    <property type="entry name" value="PROTEIN PHOSPHATASE"/>
    <property type="match status" value="1"/>
</dbReference>
<comment type="catalytic activity">
    <reaction evidence="11">
        <text>O-phospho-L-seryl-[protein] + H2O = L-seryl-[protein] + phosphate</text>
        <dbReference type="Rhea" id="RHEA:20629"/>
        <dbReference type="Rhea" id="RHEA-COMP:9863"/>
        <dbReference type="Rhea" id="RHEA-COMP:11604"/>
        <dbReference type="ChEBI" id="CHEBI:15377"/>
        <dbReference type="ChEBI" id="CHEBI:29999"/>
        <dbReference type="ChEBI" id="CHEBI:43474"/>
        <dbReference type="ChEBI" id="CHEBI:83421"/>
        <dbReference type="EC" id="3.1.3.16"/>
    </reaction>
</comment>
<feature type="region of interest" description="Disordered" evidence="14">
    <location>
        <begin position="1011"/>
        <end position="1034"/>
    </location>
</feature>
<evidence type="ECO:0000256" key="11">
    <source>
        <dbReference type="ARBA" id="ARBA00047761"/>
    </source>
</evidence>
<evidence type="ECO:0000256" key="13">
    <source>
        <dbReference type="RuleBase" id="RU003465"/>
    </source>
</evidence>
<protein>
    <recommendedName>
        <fullName evidence="4">protein-serine/threonine phosphatase</fullName>
        <ecNumber evidence="4">3.1.3.16</ecNumber>
    </recommendedName>
</protein>
<evidence type="ECO:0000256" key="6">
    <source>
        <dbReference type="ARBA" id="ARBA00022723"/>
    </source>
</evidence>
<dbReference type="InterPro" id="IPR015655">
    <property type="entry name" value="PP2C"/>
</dbReference>
<dbReference type="SMART" id="SM00332">
    <property type="entry name" value="PP2Cc"/>
    <property type="match status" value="1"/>
</dbReference>
<evidence type="ECO:0000256" key="3">
    <source>
        <dbReference type="ARBA" id="ARBA00006702"/>
    </source>
</evidence>
<keyword evidence="15" id="KW-1133">Transmembrane helix</keyword>
<dbReference type="EC" id="3.1.3.16" evidence="4"/>
<dbReference type="GO" id="GO:0004722">
    <property type="term" value="F:protein serine/threonine phosphatase activity"/>
    <property type="evidence" value="ECO:0007669"/>
    <property type="project" value="UniProtKB-EC"/>
</dbReference>
<dbReference type="InterPro" id="IPR008480">
    <property type="entry name" value="DUF761_pln"/>
</dbReference>